<protein>
    <submittedName>
        <fullName evidence="1">Uncharacterized protein</fullName>
    </submittedName>
</protein>
<sequence length="29" mass="3683">MWILRAAEERELYCIYMKRKVKKINVRKL</sequence>
<organism evidence="1">
    <name type="scientific">Anguilla anguilla</name>
    <name type="common">European freshwater eel</name>
    <name type="synonym">Muraena anguilla</name>
    <dbReference type="NCBI Taxonomy" id="7936"/>
    <lineage>
        <taxon>Eukaryota</taxon>
        <taxon>Metazoa</taxon>
        <taxon>Chordata</taxon>
        <taxon>Craniata</taxon>
        <taxon>Vertebrata</taxon>
        <taxon>Euteleostomi</taxon>
        <taxon>Actinopterygii</taxon>
        <taxon>Neopterygii</taxon>
        <taxon>Teleostei</taxon>
        <taxon>Anguilliformes</taxon>
        <taxon>Anguillidae</taxon>
        <taxon>Anguilla</taxon>
    </lineage>
</organism>
<proteinExistence type="predicted"/>
<dbReference type="EMBL" id="GBXM01047919">
    <property type="protein sequence ID" value="JAH60658.1"/>
    <property type="molecule type" value="Transcribed_RNA"/>
</dbReference>
<evidence type="ECO:0000313" key="1">
    <source>
        <dbReference type="EMBL" id="JAH60658.1"/>
    </source>
</evidence>
<accession>A0A0E9U6R3</accession>
<name>A0A0E9U6R3_ANGAN</name>
<reference evidence="1" key="1">
    <citation type="submission" date="2014-11" db="EMBL/GenBank/DDBJ databases">
        <authorList>
            <person name="Amaro Gonzalez C."/>
        </authorList>
    </citation>
    <scope>NUCLEOTIDE SEQUENCE</scope>
</reference>
<dbReference type="AlphaFoldDB" id="A0A0E9U6R3"/>
<reference evidence="1" key="2">
    <citation type="journal article" date="2015" name="Fish Shellfish Immunol.">
        <title>Early steps in the European eel (Anguilla anguilla)-Vibrio vulnificus interaction in the gills: Role of the RtxA13 toxin.</title>
        <authorList>
            <person name="Callol A."/>
            <person name="Pajuelo D."/>
            <person name="Ebbesson L."/>
            <person name="Teles M."/>
            <person name="MacKenzie S."/>
            <person name="Amaro C."/>
        </authorList>
    </citation>
    <scope>NUCLEOTIDE SEQUENCE</scope>
</reference>